<gene>
    <name evidence="1" type="ORF">QCA50_004643</name>
</gene>
<evidence type="ECO:0000313" key="1">
    <source>
        <dbReference type="EMBL" id="KAK7691250.1"/>
    </source>
</evidence>
<reference evidence="1 2" key="1">
    <citation type="submission" date="2022-09" db="EMBL/GenBank/DDBJ databases">
        <authorList>
            <person name="Palmer J.M."/>
        </authorList>
    </citation>
    <scope>NUCLEOTIDE SEQUENCE [LARGE SCALE GENOMIC DNA]</scope>
    <source>
        <strain evidence="1 2">DSM 7382</strain>
    </source>
</reference>
<organism evidence="1 2">
    <name type="scientific">Cerrena zonata</name>
    <dbReference type="NCBI Taxonomy" id="2478898"/>
    <lineage>
        <taxon>Eukaryota</taxon>
        <taxon>Fungi</taxon>
        <taxon>Dikarya</taxon>
        <taxon>Basidiomycota</taxon>
        <taxon>Agaricomycotina</taxon>
        <taxon>Agaricomycetes</taxon>
        <taxon>Polyporales</taxon>
        <taxon>Cerrenaceae</taxon>
        <taxon>Cerrena</taxon>
    </lineage>
</organism>
<comment type="caution">
    <text evidence="1">The sequence shown here is derived from an EMBL/GenBank/DDBJ whole genome shotgun (WGS) entry which is preliminary data.</text>
</comment>
<accession>A0AAW0GJ60</accession>
<dbReference type="AlphaFoldDB" id="A0AAW0GJ60"/>
<name>A0AAW0GJ60_9APHY</name>
<proteinExistence type="predicted"/>
<evidence type="ECO:0000313" key="2">
    <source>
        <dbReference type="Proteomes" id="UP001385951"/>
    </source>
</evidence>
<keyword evidence="2" id="KW-1185">Reference proteome</keyword>
<protein>
    <submittedName>
        <fullName evidence="1">Uncharacterized protein</fullName>
    </submittedName>
</protein>
<sequence>MSKSHKRSIQDTPVDLSKMRMALDAVKVLREDLSGITSTEVQTDLDEAIRHLQSVARVLNAADIPKLSCSSVTSKHLTDLRIGHGMLDWNHNTIAALAVERMEDKHFADVCRVLSQEIVDIYAHVNMAYETGSRMILEATLKALCRTFKHPQTDSIVSVVSELNLPPEGIKITHPRTGGELWLRGSVDYHLTCDLRTSPNRSEVAFLSFLAPEICTETLLFIDGVLGLNAYTEESILRDILGRTQNQMFILRAKHVDEKPLNSYLPEAVGQALALSQFIQIARMRFILVDGVSWMFCSLVKEESGVYTTYQSERFLLSKLGGIVEISKLLVLMNEWFSPSEKCATLFTVANSAFATLQK</sequence>
<dbReference type="Proteomes" id="UP001385951">
    <property type="component" value="Unassembled WGS sequence"/>
</dbReference>
<dbReference type="EMBL" id="JASBNA010000005">
    <property type="protein sequence ID" value="KAK7691250.1"/>
    <property type="molecule type" value="Genomic_DNA"/>
</dbReference>